<feature type="compositionally biased region" description="Low complexity" evidence="1">
    <location>
        <begin position="295"/>
        <end position="315"/>
    </location>
</feature>
<feature type="compositionally biased region" description="Low complexity" evidence="1">
    <location>
        <begin position="656"/>
        <end position="677"/>
    </location>
</feature>
<evidence type="ECO:0000256" key="1">
    <source>
        <dbReference type="SAM" id="MobiDB-lite"/>
    </source>
</evidence>
<dbReference type="AlphaFoldDB" id="A0A165LPH4"/>
<protein>
    <submittedName>
        <fullName evidence="2">Uncharacterized protein</fullName>
    </submittedName>
</protein>
<dbReference type="OrthoDB" id="10648576at2759"/>
<dbReference type="InterPro" id="IPR017956">
    <property type="entry name" value="AT_hook_DNA-bd_motif"/>
</dbReference>
<accession>A0A165LPH4</accession>
<proteinExistence type="predicted"/>
<feature type="region of interest" description="Disordered" evidence="1">
    <location>
        <begin position="1"/>
        <end position="459"/>
    </location>
</feature>
<dbReference type="PRINTS" id="PR00929">
    <property type="entry name" value="ATHOOK"/>
</dbReference>
<name>A0A165LPH4_9APHY</name>
<feature type="region of interest" description="Disordered" evidence="1">
    <location>
        <begin position="644"/>
        <end position="677"/>
    </location>
</feature>
<dbReference type="GO" id="GO:0003677">
    <property type="term" value="F:DNA binding"/>
    <property type="evidence" value="ECO:0007669"/>
    <property type="project" value="InterPro"/>
</dbReference>
<dbReference type="Proteomes" id="UP000076727">
    <property type="component" value="Unassembled WGS sequence"/>
</dbReference>
<organism evidence="2 3">
    <name type="scientific">Daedalea quercina L-15889</name>
    <dbReference type="NCBI Taxonomy" id="1314783"/>
    <lineage>
        <taxon>Eukaryota</taxon>
        <taxon>Fungi</taxon>
        <taxon>Dikarya</taxon>
        <taxon>Basidiomycota</taxon>
        <taxon>Agaricomycotina</taxon>
        <taxon>Agaricomycetes</taxon>
        <taxon>Polyporales</taxon>
        <taxon>Fomitopsis</taxon>
    </lineage>
</organism>
<dbReference type="EMBL" id="KV429121">
    <property type="protein sequence ID" value="KZT64688.1"/>
    <property type="molecule type" value="Genomic_DNA"/>
</dbReference>
<feature type="compositionally biased region" description="Polar residues" evidence="1">
    <location>
        <begin position="546"/>
        <end position="555"/>
    </location>
</feature>
<feature type="compositionally biased region" description="Polar residues" evidence="1">
    <location>
        <begin position="602"/>
        <end position="614"/>
    </location>
</feature>
<gene>
    <name evidence="2" type="ORF">DAEQUDRAFT_598642</name>
</gene>
<feature type="compositionally biased region" description="Basic residues" evidence="1">
    <location>
        <begin position="30"/>
        <end position="41"/>
    </location>
</feature>
<feature type="region of interest" description="Disordered" evidence="1">
    <location>
        <begin position="471"/>
        <end position="503"/>
    </location>
</feature>
<keyword evidence="3" id="KW-1185">Reference proteome</keyword>
<feature type="compositionally biased region" description="Basic residues" evidence="1">
    <location>
        <begin position="208"/>
        <end position="220"/>
    </location>
</feature>
<sequence>MSSPDWASREPGPGRNSSGVLDMYSAPRVYRSRFAMRRAGRRLSTTESRTSSPVPQPGAASPVVQSSDPEDDSPPAQGRLGPAKNGPGGNSSAKKHSRPPTSKRMLADIDIGDGKADGNDEDDDAPWGRPGPAKRSSGGQVSGKGRGRPPSSKRAPVDIGDGKMDDGEEDAGSVGREEARVWQQTYRDYMVPIPLDSPSPSPAPQRALRTRSMSRGRRTTPARVAKASAPVSPEVPVLEQRGRKRVRSATRAATPRKVRETADAPPKVGPPRSKSLRRASSAHPAARAQGPVAGSSTRASSTTHAAAENAGNKAASTFRSNFSGTDAPPSTLPPLPIVLIKRPRGRPRKHPLPEAALSPPAAVIPVLESPPAKRPRGRPRIHPLPDPDTPKRPRGRPPGSKNRRKSEGDADREGERGGYVRSIVDALEGRGSPDPSAARAGQSRRHGVGSARTQENRAFVLVPRAPYALHRRARAPANEDEERELPVAPYDDADSEPAGSVVERHEWVAIQADLDMIADGDDDEETQVEEVLTVPLPRRSAGPSVQDKSTGSFRQLNKAGPKAQPKATEDVPSPAKKQRTSAGQSPADKPSSAQFAPASPLKMQSTPRVQSTPRQTLLTPFSASSLSSLQAGFYTFGLDSGSPVNAQKEKKKKKAPPVSSPASAPVAAAPAPAPALTTAPAPAAVSARPASYSGSLLAPPSMVAPGGMQEYKTVNLLYDALLTHVRRWRATKASFRFQGSWTLGQSPDTVLDEKFVRAIAGEAVKHAQMPFSTHPNHTTVVLRGQTAQIHLLCECSEDWGMARACGGTMSMSLMQTSLTAASAPDAPLDGLRAILEVAHR</sequence>
<dbReference type="SMART" id="SM00384">
    <property type="entry name" value="AT_hook"/>
    <property type="match status" value="4"/>
</dbReference>
<evidence type="ECO:0000313" key="2">
    <source>
        <dbReference type="EMBL" id="KZT64688.1"/>
    </source>
</evidence>
<reference evidence="2 3" key="1">
    <citation type="journal article" date="2016" name="Mol. Biol. Evol.">
        <title>Comparative Genomics of Early-Diverging Mushroom-Forming Fungi Provides Insights into the Origins of Lignocellulose Decay Capabilities.</title>
        <authorList>
            <person name="Nagy L.G."/>
            <person name="Riley R."/>
            <person name="Tritt A."/>
            <person name="Adam C."/>
            <person name="Daum C."/>
            <person name="Floudas D."/>
            <person name="Sun H."/>
            <person name="Yadav J.S."/>
            <person name="Pangilinan J."/>
            <person name="Larsson K.H."/>
            <person name="Matsuura K."/>
            <person name="Barry K."/>
            <person name="Labutti K."/>
            <person name="Kuo R."/>
            <person name="Ohm R.A."/>
            <person name="Bhattacharya S.S."/>
            <person name="Shirouzu T."/>
            <person name="Yoshinaga Y."/>
            <person name="Martin F.M."/>
            <person name="Grigoriev I.V."/>
            <person name="Hibbett D.S."/>
        </authorList>
    </citation>
    <scope>NUCLEOTIDE SEQUENCE [LARGE SCALE GENOMIC DNA]</scope>
    <source>
        <strain evidence="2 3">L-15889</strain>
    </source>
</reference>
<feature type="compositionally biased region" description="Low complexity" evidence="1">
    <location>
        <begin position="42"/>
        <end position="52"/>
    </location>
</feature>
<feature type="compositionally biased region" description="Acidic residues" evidence="1">
    <location>
        <begin position="517"/>
        <end position="528"/>
    </location>
</feature>
<feature type="compositionally biased region" description="Basic and acidic residues" evidence="1">
    <location>
        <begin position="405"/>
        <end position="418"/>
    </location>
</feature>
<feature type="region of interest" description="Disordered" evidence="1">
    <location>
        <begin position="517"/>
        <end position="614"/>
    </location>
</feature>
<feature type="compositionally biased region" description="Low complexity" evidence="1">
    <location>
        <begin position="278"/>
        <end position="288"/>
    </location>
</feature>
<evidence type="ECO:0000313" key="3">
    <source>
        <dbReference type="Proteomes" id="UP000076727"/>
    </source>
</evidence>
<feature type="compositionally biased region" description="Basic residues" evidence="1">
    <location>
        <begin position="341"/>
        <end position="350"/>
    </location>
</feature>